<dbReference type="GeneID" id="10394984"/>
<name>F2KRB5_ARCVS</name>
<organism evidence="3 4">
    <name type="scientific">Archaeoglobus veneficus (strain DSM 11195 / SNP6)</name>
    <dbReference type="NCBI Taxonomy" id="693661"/>
    <lineage>
        <taxon>Archaea</taxon>
        <taxon>Methanobacteriati</taxon>
        <taxon>Methanobacteriota</taxon>
        <taxon>Archaeoglobi</taxon>
        <taxon>Archaeoglobales</taxon>
        <taxon>Archaeoglobaceae</taxon>
        <taxon>Archaeoglobus</taxon>
    </lineage>
</organism>
<dbReference type="SUPFAM" id="SSF56770">
    <property type="entry name" value="HydA/Nqo6-like"/>
    <property type="match status" value="1"/>
</dbReference>
<evidence type="ECO:0000313" key="4">
    <source>
        <dbReference type="Proteomes" id="UP000008136"/>
    </source>
</evidence>
<dbReference type="KEGG" id="ave:Arcve_1854"/>
<dbReference type="HOGENOM" id="CLU_053270_0_0_2"/>
<evidence type="ECO:0000256" key="1">
    <source>
        <dbReference type="ARBA" id="ARBA00023002"/>
    </source>
</evidence>
<dbReference type="GO" id="GO:0016491">
    <property type="term" value="F:oxidoreductase activity"/>
    <property type="evidence" value="ECO:0007669"/>
    <property type="project" value="UniProtKB-KW"/>
</dbReference>
<dbReference type="InterPro" id="IPR006137">
    <property type="entry name" value="NADH_UbQ_OxRdtase-like_20kDa"/>
</dbReference>
<protein>
    <submittedName>
        <fullName evidence="3">NADH ubiquinone oxidoreductase 20 kDa subunit</fullName>
    </submittedName>
</protein>
<dbReference type="PANTHER" id="PTHR42845:SF2">
    <property type="entry name" value="F420-NON-REDUCING HYDROGENASE VHU SUBUNIT G"/>
    <property type="match status" value="1"/>
</dbReference>
<feature type="domain" description="NADH:ubiquinone oxidoreductase-like 20kDa subunit" evidence="2">
    <location>
        <begin position="11"/>
        <end position="172"/>
    </location>
</feature>
<keyword evidence="3" id="KW-0830">Ubiquinone</keyword>
<reference evidence="3 4" key="1">
    <citation type="submission" date="2011-03" db="EMBL/GenBank/DDBJ databases">
        <title>The complete genome of Archaeoglobus veneficus SNP6.</title>
        <authorList>
            <consortium name="US DOE Joint Genome Institute (JGI-PGF)"/>
            <person name="Lucas S."/>
            <person name="Copeland A."/>
            <person name="Lapidus A."/>
            <person name="Bruce D."/>
            <person name="Goodwin L."/>
            <person name="Pitluck S."/>
            <person name="Kyrpides N."/>
            <person name="Mavromatis K."/>
            <person name="Pagani I."/>
            <person name="Ivanova N."/>
            <person name="Mikhailova N."/>
            <person name="Lu M."/>
            <person name="Detter J.C."/>
            <person name="Tapia R."/>
            <person name="Han C."/>
            <person name="Land M."/>
            <person name="Hauser L."/>
            <person name="Markowitz V."/>
            <person name="Cheng J.-F."/>
            <person name="Hugenholtz P."/>
            <person name="Woyke T."/>
            <person name="Wu D."/>
            <person name="Spring S."/>
            <person name="Brambilla E."/>
            <person name="Klenk H.-P."/>
            <person name="Eisen J.A."/>
        </authorList>
    </citation>
    <scope>NUCLEOTIDE SEQUENCE [LARGE SCALE GENOMIC DNA]</scope>
    <source>
        <strain>SNP6</strain>
    </source>
</reference>
<sequence length="317" mass="34513">MKLILNWAASCGGCDVSILDIGSEILKALEGVDILYWPVAMDAKREDLEAIEDGSVDVGIINGAIRTSEQEEEAKIVRKKCKYVVAYGSCACFGGIPGLANLFPKEKVLKRAYVEAESNEEGETIPSPEIKLDDFTLTLPEFYESVKPLDAVIDVDLFVPGCPPSIGTIKELLDVLKLIAEGKQLERRILASDKALCYDCPRNATKSGKRIERLYRPHEVVANDEKCLLEQGILCLGFATRGGCGARCINANMPCRGCYGPVGVAGMSGITATAAIVGRWEDEIPPAKLIEALNIKDVAGIFYNFTLPVGRIRNEKR</sequence>
<dbReference type="OrthoDB" id="37913at2157"/>
<accession>F2KRB5</accession>
<dbReference type="InterPro" id="IPR037024">
    <property type="entry name" value="NiFe_Hase_small_N_sf"/>
</dbReference>
<dbReference type="Gene3D" id="3.40.50.700">
    <property type="entry name" value="NADH:ubiquinone oxidoreductase-like, 20kDa subunit"/>
    <property type="match status" value="1"/>
</dbReference>
<dbReference type="RefSeq" id="WP_013684505.1">
    <property type="nucleotide sequence ID" value="NC_015320.1"/>
</dbReference>
<evidence type="ECO:0000313" key="3">
    <source>
        <dbReference type="EMBL" id="AEA47849.1"/>
    </source>
</evidence>
<gene>
    <name evidence="3" type="ordered locus">Arcve_1854</name>
</gene>
<dbReference type="InterPro" id="IPR051349">
    <property type="entry name" value="Hydrogenase_assoc-protein"/>
</dbReference>
<dbReference type="GO" id="GO:0051536">
    <property type="term" value="F:iron-sulfur cluster binding"/>
    <property type="evidence" value="ECO:0007669"/>
    <property type="project" value="InterPro"/>
</dbReference>
<dbReference type="Pfam" id="PF01058">
    <property type="entry name" value="Oxidored_q6"/>
    <property type="match status" value="1"/>
</dbReference>
<proteinExistence type="predicted"/>
<keyword evidence="1" id="KW-0560">Oxidoreductase</keyword>
<evidence type="ECO:0000259" key="2">
    <source>
        <dbReference type="Pfam" id="PF01058"/>
    </source>
</evidence>
<dbReference type="EMBL" id="CP002588">
    <property type="protein sequence ID" value="AEA47849.1"/>
    <property type="molecule type" value="Genomic_DNA"/>
</dbReference>
<dbReference type="Proteomes" id="UP000008136">
    <property type="component" value="Chromosome"/>
</dbReference>
<dbReference type="PANTHER" id="PTHR42845">
    <property type="entry name" value="COENZYME F420-REDUCING HYDROGENASE, GAMMA SUBUNIT"/>
    <property type="match status" value="1"/>
</dbReference>
<dbReference type="eggNOG" id="arCOG02472">
    <property type="taxonomic scope" value="Archaea"/>
</dbReference>
<dbReference type="AlphaFoldDB" id="F2KRB5"/>
<keyword evidence="4" id="KW-1185">Reference proteome</keyword>
<dbReference type="STRING" id="693661.Arcve_1854"/>